<dbReference type="Proteomes" id="UP001501734">
    <property type="component" value="Unassembled WGS sequence"/>
</dbReference>
<proteinExistence type="predicted"/>
<evidence type="ECO:0000256" key="1">
    <source>
        <dbReference type="SAM" id="Phobius"/>
    </source>
</evidence>
<gene>
    <name evidence="2" type="ORF">GCM10022410_07940</name>
</gene>
<evidence type="ECO:0000313" key="3">
    <source>
        <dbReference type="Proteomes" id="UP001501734"/>
    </source>
</evidence>
<keyword evidence="1" id="KW-0812">Transmembrane</keyword>
<keyword evidence="1" id="KW-1133">Transmembrane helix</keyword>
<keyword evidence="3" id="KW-1185">Reference proteome</keyword>
<feature type="transmembrane region" description="Helical" evidence="1">
    <location>
        <begin position="7"/>
        <end position="29"/>
    </location>
</feature>
<dbReference type="EMBL" id="BAABDL010000043">
    <property type="protein sequence ID" value="GAA4063640.1"/>
    <property type="molecule type" value="Genomic_DNA"/>
</dbReference>
<reference evidence="3" key="1">
    <citation type="journal article" date="2019" name="Int. J. Syst. Evol. Microbiol.">
        <title>The Global Catalogue of Microorganisms (GCM) 10K type strain sequencing project: providing services to taxonomists for standard genome sequencing and annotation.</title>
        <authorList>
            <consortium name="The Broad Institute Genomics Platform"/>
            <consortium name="The Broad Institute Genome Sequencing Center for Infectious Disease"/>
            <person name="Wu L."/>
            <person name="Ma J."/>
        </authorList>
    </citation>
    <scope>NUCLEOTIDE SEQUENCE [LARGE SCALE GENOMIC DNA]</scope>
    <source>
        <strain evidence="3">JCM 17250</strain>
    </source>
</reference>
<protein>
    <recommendedName>
        <fullName evidence="4">Membrane transporter protein</fullName>
    </recommendedName>
</protein>
<organism evidence="2 3">
    <name type="scientific">Amphibacillus indicireducens</name>
    <dbReference type="NCBI Taxonomy" id="1076330"/>
    <lineage>
        <taxon>Bacteria</taxon>
        <taxon>Bacillati</taxon>
        <taxon>Bacillota</taxon>
        <taxon>Bacilli</taxon>
        <taxon>Bacillales</taxon>
        <taxon>Bacillaceae</taxon>
        <taxon>Amphibacillus</taxon>
    </lineage>
</organism>
<feature type="transmembrane region" description="Helical" evidence="1">
    <location>
        <begin position="41"/>
        <end position="62"/>
    </location>
</feature>
<name>A0ABP7VDP3_9BACI</name>
<sequence>MGTVLQYFIISLLASIIGAIAGIGGGVFIKPILDFLGDYPLATIGILSSTTVLTMSVVSLWTRRRDSL</sequence>
<comment type="caution">
    <text evidence="2">The sequence shown here is derived from an EMBL/GenBank/DDBJ whole genome shotgun (WGS) entry which is preliminary data.</text>
</comment>
<evidence type="ECO:0008006" key="4">
    <source>
        <dbReference type="Google" id="ProtNLM"/>
    </source>
</evidence>
<keyword evidence="1" id="KW-0472">Membrane</keyword>
<accession>A0ABP7VDP3</accession>
<evidence type="ECO:0000313" key="2">
    <source>
        <dbReference type="EMBL" id="GAA4063640.1"/>
    </source>
</evidence>
<dbReference type="RefSeq" id="WP_344910557.1">
    <property type="nucleotide sequence ID" value="NZ_BAABDL010000043.1"/>
</dbReference>